<evidence type="ECO:0000256" key="2">
    <source>
        <dbReference type="SAM" id="Phobius"/>
    </source>
</evidence>
<keyword evidence="2" id="KW-0472">Membrane</keyword>
<feature type="transmembrane region" description="Helical" evidence="2">
    <location>
        <begin position="30"/>
        <end position="51"/>
    </location>
</feature>
<sequence>MTSKLALPASPSGPVQQRSTDFTADDEGNVLSIVFGVLGTVIALLSFAIGYRQLVAARRSGSNSSPAELGMRHYIGG</sequence>
<dbReference type="AlphaFoldDB" id="A0AAN9YGT0"/>
<comment type="caution">
    <text evidence="3">The sequence shown here is derived from an EMBL/GenBank/DDBJ whole genome shotgun (WGS) entry which is preliminary data.</text>
</comment>
<dbReference type="Proteomes" id="UP001320245">
    <property type="component" value="Unassembled WGS sequence"/>
</dbReference>
<organism evidence="3 4">
    <name type="scientific">Cytospora paraplurivora</name>
    <dbReference type="NCBI Taxonomy" id="2898453"/>
    <lineage>
        <taxon>Eukaryota</taxon>
        <taxon>Fungi</taxon>
        <taxon>Dikarya</taxon>
        <taxon>Ascomycota</taxon>
        <taxon>Pezizomycotina</taxon>
        <taxon>Sordariomycetes</taxon>
        <taxon>Sordariomycetidae</taxon>
        <taxon>Diaporthales</taxon>
        <taxon>Cytosporaceae</taxon>
        <taxon>Cytospora</taxon>
    </lineage>
</organism>
<name>A0AAN9YGT0_9PEZI</name>
<keyword evidence="4" id="KW-1185">Reference proteome</keyword>
<keyword evidence="2" id="KW-0812">Transmembrane</keyword>
<evidence type="ECO:0000313" key="4">
    <source>
        <dbReference type="Proteomes" id="UP001320245"/>
    </source>
</evidence>
<feature type="region of interest" description="Disordered" evidence="1">
    <location>
        <begin position="1"/>
        <end position="21"/>
    </location>
</feature>
<reference evidence="3 4" key="1">
    <citation type="journal article" date="2023" name="PLoS ONE">
        <title>Cytospora paraplurivora sp. nov. isolated from orchards with fruit tree decline syndrome in Ontario, Canada.</title>
        <authorList>
            <person name="Ilyukhin E."/>
            <person name="Nguyen H.D.T."/>
            <person name="Castle A.J."/>
            <person name="Ellouze W."/>
        </authorList>
    </citation>
    <scope>NUCLEOTIDE SEQUENCE [LARGE SCALE GENOMIC DNA]</scope>
    <source>
        <strain evidence="3 4">FDS-564</strain>
    </source>
</reference>
<keyword evidence="2" id="KW-1133">Transmembrane helix</keyword>
<evidence type="ECO:0000313" key="3">
    <source>
        <dbReference type="EMBL" id="KAK7741726.1"/>
    </source>
</evidence>
<gene>
    <name evidence="3" type="ORF">SLS53_004788</name>
</gene>
<accession>A0AAN9YGT0</accession>
<evidence type="ECO:0000256" key="1">
    <source>
        <dbReference type="SAM" id="MobiDB-lite"/>
    </source>
</evidence>
<dbReference type="EMBL" id="JAJSPL020000017">
    <property type="protein sequence ID" value="KAK7741726.1"/>
    <property type="molecule type" value="Genomic_DNA"/>
</dbReference>
<proteinExistence type="predicted"/>
<protein>
    <submittedName>
        <fullName evidence="3">Uncharacterized protein</fullName>
    </submittedName>
</protein>